<dbReference type="PANTHER" id="PTHR16165:SF5">
    <property type="entry name" value="NXPE FAMILY MEMBER 3"/>
    <property type="match status" value="1"/>
</dbReference>
<name>A0A6P4XW62_BRABE</name>
<organism evidence="2 3">
    <name type="scientific">Branchiostoma belcheri</name>
    <name type="common">Amphioxus</name>
    <dbReference type="NCBI Taxonomy" id="7741"/>
    <lineage>
        <taxon>Eukaryota</taxon>
        <taxon>Metazoa</taxon>
        <taxon>Chordata</taxon>
        <taxon>Cephalochordata</taxon>
        <taxon>Leptocardii</taxon>
        <taxon>Amphioxiformes</taxon>
        <taxon>Branchiostomatidae</taxon>
        <taxon>Branchiostoma</taxon>
    </lineage>
</organism>
<dbReference type="Proteomes" id="UP000515135">
    <property type="component" value="Unplaced"/>
</dbReference>
<evidence type="ECO:0000313" key="2">
    <source>
        <dbReference type="Proteomes" id="UP000515135"/>
    </source>
</evidence>
<dbReference type="KEGG" id="bbel:109463876"/>
<dbReference type="InterPro" id="IPR057106">
    <property type="entry name" value="NXPE4_C"/>
</dbReference>
<dbReference type="InterPro" id="IPR014756">
    <property type="entry name" value="Ig_E-set"/>
</dbReference>
<keyword evidence="2" id="KW-1185">Reference proteome</keyword>
<evidence type="ECO:0000313" key="3">
    <source>
        <dbReference type="RefSeq" id="XP_019616303.1"/>
    </source>
</evidence>
<feature type="domain" description="NXPE C-terminal" evidence="1">
    <location>
        <begin position="190"/>
        <end position="365"/>
    </location>
</feature>
<dbReference type="GeneID" id="109463876"/>
<accession>A0A6P4XW62</accession>
<evidence type="ECO:0000259" key="1">
    <source>
        <dbReference type="Pfam" id="PF24536"/>
    </source>
</evidence>
<gene>
    <name evidence="3" type="primary">LOC109463876</name>
</gene>
<dbReference type="OrthoDB" id="5950832at2759"/>
<dbReference type="RefSeq" id="XP_019616303.1">
    <property type="nucleotide sequence ID" value="XM_019760744.1"/>
</dbReference>
<sequence length="367" mass="42757">MFSKRWLHQNGSINFNRITFIQSLIITIVNPQPMYRVGDLLFIKIVAIDSEGRQKSYGGDFLRTKLYSKYPVQASTSGIVTDYGNGTYISRFLLSWPGHLSLSVKLIHSSEAVQVLKKIREKFLRRLMKCSFLQKGSNVSEWVPCTFNINKSLNLRDVCDFSKPLINVTFHCQRPTSSPCDSLSMCIRDQQRTNKLFKPVFARNNESNTTLHYQFHHFPLNQAKPISVNDLYYVAERIDSIIGGPNVVIILGLWGHYTAEPIETFRSRVYGVRRAIERMHRRYPDTKVIWRTSNVRDHVRFFHFVENSDWYAHELMLEGQKILQGVNISIIDVWDMSESMWHEPIMHPPEDVVENHINMLLSYICPL</sequence>
<dbReference type="PANTHER" id="PTHR16165">
    <property type="entry name" value="NXPE FAMILY MEMBER"/>
    <property type="match status" value="1"/>
</dbReference>
<dbReference type="Pfam" id="PF24536">
    <property type="entry name" value="NXPE4_C"/>
    <property type="match status" value="1"/>
</dbReference>
<dbReference type="AlphaFoldDB" id="A0A6P4XW62"/>
<reference evidence="3" key="1">
    <citation type="submission" date="2025-08" db="UniProtKB">
        <authorList>
            <consortium name="RefSeq"/>
        </authorList>
    </citation>
    <scope>IDENTIFICATION</scope>
    <source>
        <tissue evidence="3">Gonad</tissue>
    </source>
</reference>
<dbReference type="SUPFAM" id="SSF81296">
    <property type="entry name" value="E set domains"/>
    <property type="match status" value="1"/>
</dbReference>
<proteinExistence type="predicted"/>
<protein>
    <submittedName>
        <fullName evidence="3">NXPE family member 3-like</fullName>
    </submittedName>
</protein>